<evidence type="ECO:0000313" key="2">
    <source>
        <dbReference type="Proteomes" id="UP000275408"/>
    </source>
</evidence>
<sequence>MAILRNFLKPVTTINIPDEKKAVTGFHVLRNPSREFRIAITLELLKHLLRLKGIFLLNSILILLMQLDRAVFSVGQLKL</sequence>
<accession>A0A3M6UUB9</accession>
<protein>
    <submittedName>
        <fullName evidence="1">Uncharacterized protein</fullName>
    </submittedName>
</protein>
<proteinExistence type="predicted"/>
<gene>
    <name evidence="1" type="ORF">pdam_00024344</name>
</gene>
<feature type="non-terminal residue" evidence="1">
    <location>
        <position position="79"/>
    </location>
</feature>
<reference evidence="1 2" key="1">
    <citation type="journal article" date="2018" name="Sci. Rep.">
        <title>Comparative analysis of the Pocillopora damicornis genome highlights role of immune system in coral evolution.</title>
        <authorList>
            <person name="Cunning R."/>
            <person name="Bay R.A."/>
            <person name="Gillette P."/>
            <person name="Baker A.C."/>
            <person name="Traylor-Knowles N."/>
        </authorList>
    </citation>
    <scope>NUCLEOTIDE SEQUENCE [LARGE SCALE GENOMIC DNA]</scope>
    <source>
        <strain evidence="1">RSMAS</strain>
        <tissue evidence="1">Whole animal</tissue>
    </source>
</reference>
<name>A0A3M6UUB9_POCDA</name>
<evidence type="ECO:0000313" key="1">
    <source>
        <dbReference type="EMBL" id="RMX57225.1"/>
    </source>
</evidence>
<comment type="caution">
    <text evidence="1">The sequence shown here is derived from an EMBL/GenBank/DDBJ whole genome shotgun (WGS) entry which is preliminary data.</text>
</comment>
<keyword evidence="2" id="KW-1185">Reference proteome</keyword>
<dbReference type="EMBL" id="RCHS01000697">
    <property type="protein sequence ID" value="RMX57225.1"/>
    <property type="molecule type" value="Genomic_DNA"/>
</dbReference>
<dbReference type="AlphaFoldDB" id="A0A3M6UUB9"/>
<dbReference type="Proteomes" id="UP000275408">
    <property type="component" value="Unassembled WGS sequence"/>
</dbReference>
<organism evidence="1 2">
    <name type="scientific">Pocillopora damicornis</name>
    <name type="common">Cauliflower coral</name>
    <name type="synonym">Millepora damicornis</name>
    <dbReference type="NCBI Taxonomy" id="46731"/>
    <lineage>
        <taxon>Eukaryota</taxon>
        <taxon>Metazoa</taxon>
        <taxon>Cnidaria</taxon>
        <taxon>Anthozoa</taxon>
        <taxon>Hexacorallia</taxon>
        <taxon>Scleractinia</taxon>
        <taxon>Astrocoeniina</taxon>
        <taxon>Pocilloporidae</taxon>
        <taxon>Pocillopora</taxon>
    </lineage>
</organism>